<feature type="non-terminal residue" evidence="1">
    <location>
        <position position="1"/>
    </location>
</feature>
<feature type="non-terminal residue" evidence="1">
    <location>
        <position position="481"/>
    </location>
</feature>
<protein>
    <submittedName>
        <fullName evidence="1">7371_t:CDS:1</fullName>
    </submittedName>
</protein>
<dbReference type="Proteomes" id="UP000789525">
    <property type="component" value="Unassembled WGS sequence"/>
</dbReference>
<name>A0ACA9P9Z1_9GLOM</name>
<comment type="caution">
    <text evidence="1">The sequence shown here is derived from an EMBL/GenBank/DDBJ whole genome shotgun (WGS) entry which is preliminary data.</text>
</comment>
<dbReference type="EMBL" id="CAJVPT010031922">
    <property type="protein sequence ID" value="CAG8699610.1"/>
    <property type="molecule type" value="Genomic_DNA"/>
</dbReference>
<gene>
    <name evidence="1" type="ORF">ACOLOM_LOCUS10181</name>
</gene>
<evidence type="ECO:0000313" key="2">
    <source>
        <dbReference type="Proteomes" id="UP000789525"/>
    </source>
</evidence>
<organism evidence="1 2">
    <name type="scientific">Acaulospora colombiana</name>
    <dbReference type="NCBI Taxonomy" id="27376"/>
    <lineage>
        <taxon>Eukaryota</taxon>
        <taxon>Fungi</taxon>
        <taxon>Fungi incertae sedis</taxon>
        <taxon>Mucoromycota</taxon>
        <taxon>Glomeromycotina</taxon>
        <taxon>Glomeromycetes</taxon>
        <taxon>Diversisporales</taxon>
        <taxon>Acaulosporaceae</taxon>
        <taxon>Acaulospora</taxon>
    </lineage>
</organism>
<accession>A0ACA9P9Z1</accession>
<evidence type="ECO:0000313" key="1">
    <source>
        <dbReference type="EMBL" id="CAG8699610.1"/>
    </source>
</evidence>
<keyword evidence="2" id="KW-1185">Reference proteome</keyword>
<proteinExistence type="predicted"/>
<sequence>PGNSNNVNVIISCKSHVSSNAGKTATSIKDTSRSPVAAAAKNSSRKPKRVVEFNDIDSEIIRTPGTGNKERVHISADGSQDLTEGRKNRSVKFQLLDRNEEWHSKERSEIFNEKVHEERRKLKMKLQQLMVETDTGGLTVFTKGTADAAQGSTFQWKGSLCKADPIQNIATVNIKPFPGRREVMSNDRVWMKSYITLSYAWEIIDPDLKVNLYVVEPIKKATSVRNISEEYVFMKDNEIVGVIWLNAEKTSCWFVFPTTNKLAERLKLVERPNVPYVIYEKILPDNAIVAREHEGIFNDEIIQNNPSLLNIEASIYINNYHKIMEICKSPGVRYMNFAPDPDECSEVKDMINIMDYLGAVHNKDYNDDIELVLASVHCLYEKQLLFMENLSNLKRLPNCKFREYGVNPKSRESHNFEEFFPQGGILTVTTAVFIKEQEVISRILAVMKHQNKVHDGSRWELVLNENILEYLTYVVNSMETR</sequence>
<reference evidence="1" key="1">
    <citation type="submission" date="2021-06" db="EMBL/GenBank/DDBJ databases">
        <authorList>
            <person name="Kallberg Y."/>
            <person name="Tangrot J."/>
            <person name="Rosling A."/>
        </authorList>
    </citation>
    <scope>NUCLEOTIDE SEQUENCE</scope>
    <source>
        <strain evidence="1">CL356</strain>
    </source>
</reference>